<dbReference type="AlphaFoldDB" id="A0A427ACL6"/>
<protein>
    <submittedName>
        <fullName evidence="1">Uncharacterized protein</fullName>
    </submittedName>
</protein>
<gene>
    <name evidence="1" type="ORF">B296_00008629</name>
</gene>
<name>A0A427ACL6_ENSVE</name>
<sequence>MAVCYFYSMVWLVHDPWVFVSLLTRSCAQEKSLREQNKILEMEVSYSADREAEAHGSVPRSTEGTAKPAPIKLLLTALVSDCWIDS</sequence>
<evidence type="ECO:0000313" key="2">
    <source>
        <dbReference type="Proteomes" id="UP000287651"/>
    </source>
</evidence>
<comment type="caution">
    <text evidence="1">The sequence shown here is derived from an EMBL/GenBank/DDBJ whole genome shotgun (WGS) entry which is preliminary data.</text>
</comment>
<dbReference type="Proteomes" id="UP000287651">
    <property type="component" value="Unassembled WGS sequence"/>
</dbReference>
<evidence type="ECO:0000313" key="1">
    <source>
        <dbReference type="EMBL" id="RRT74007.1"/>
    </source>
</evidence>
<organism evidence="1 2">
    <name type="scientific">Ensete ventricosum</name>
    <name type="common">Abyssinian banana</name>
    <name type="synonym">Musa ensete</name>
    <dbReference type="NCBI Taxonomy" id="4639"/>
    <lineage>
        <taxon>Eukaryota</taxon>
        <taxon>Viridiplantae</taxon>
        <taxon>Streptophyta</taxon>
        <taxon>Embryophyta</taxon>
        <taxon>Tracheophyta</taxon>
        <taxon>Spermatophyta</taxon>
        <taxon>Magnoliopsida</taxon>
        <taxon>Liliopsida</taxon>
        <taxon>Zingiberales</taxon>
        <taxon>Musaceae</taxon>
        <taxon>Ensete</taxon>
    </lineage>
</organism>
<proteinExistence type="predicted"/>
<reference evidence="1 2" key="1">
    <citation type="journal article" date="2014" name="Agronomy (Basel)">
        <title>A Draft Genome Sequence for Ensete ventricosum, the Drought-Tolerant Tree Against Hunger.</title>
        <authorList>
            <person name="Harrison J."/>
            <person name="Moore K.A."/>
            <person name="Paszkiewicz K."/>
            <person name="Jones T."/>
            <person name="Grant M."/>
            <person name="Ambacheew D."/>
            <person name="Muzemil S."/>
            <person name="Studholme D.J."/>
        </authorList>
    </citation>
    <scope>NUCLEOTIDE SEQUENCE [LARGE SCALE GENOMIC DNA]</scope>
</reference>
<accession>A0A427ACL6</accession>
<dbReference type="EMBL" id="AMZH03002905">
    <property type="protein sequence ID" value="RRT74007.1"/>
    <property type="molecule type" value="Genomic_DNA"/>
</dbReference>